<dbReference type="RefSeq" id="WP_003717914.1">
    <property type="nucleotide sequence ID" value="NZ_AZGL01000003.1"/>
</dbReference>
<comment type="caution">
    <text evidence="1">The sequence shown here is derived from an EMBL/GenBank/DDBJ whole genome shotgun (WGS) entry which is preliminary data.</text>
</comment>
<evidence type="ECO:0000313" key="1">
    <source>
        <dbReference type="EMBL" id="EEJ41400.1"/>
    </source>
</evidence>
<sequence>MTDRELDEFVKRNPDRHEIFHQGYRRGLKTGYTIALKRGSEMLRIMREVEEDIDEG</sequence>
<dbReference type="EMBL" id="ACGV01000011">
    <property type="protein sequence ID" value="EEJ41400.1"/>
    <property type="molecule type" value="Genomic_DNA"/>
</dbReference>
<reference evidence="1 2" key="1">
    <citation type="submission" date="2009-01" db="EMBL/GenBank/DDBJ databases">
        <authorList>
            <person name="Qin X."/>
            <person name="Bachman B."/>
            <person name="Battles P."/>
            <person name="Bell A."/>
            <person name="Bess C."/>
            <person name="Bickham C."/>
            <person name="Chaboub L."/>
            <person name="Chen D."/>
            <person name="Coyle M."/>
            <person name="Deiros D.R."/>
            <person name="Dinh H."/>
            <person name="Forbes L."/>
            <person name="Fowler G."/>
            <person name="Francisco L."/>
            <person name="Fu Q."/>
            <person name="Gubbala S."/>
            <person name="Hale W."/>
            <person name="Han Y."/>
            <person name="Hemphill L."/>
            <person name="Highlander S.K."/>
            <person name="Hirani K."/>
            <person name="Hogues M."/>
            <person name="Jackson L."/>
            <person name="Jakkamsetti A."/>
            <person name="Javaid M."/>
            <person name="Jiang H."/>
            <person name="Korchina V."/>
            <person name="Kovar C."/>
            <person name="Lara F."/>
            <person name="Lee S."/>
            <person name="Mata R."/>
            <person name="Mathew T."/>
            <person name="Moen C."/>
            <person name="Morales K."/>
            <person name="Munidasa M."/>
            <person name="Nazareth L."/>
            <person name="Ngo R."/>
            <person name="Nguyen L."/>
            <person name="Okwuonu G."/>
            <person name="Ongeri F."/>
            <person name="Patil S."/>
            <person name="Petrosino J."/>
            <person name="Pham C."/>
            <person name="Pham P."/>
            <person name="Pu L.-L."/>
            <person name="Puazo M."/>
            <person name="Raj R."/>
            <person name="Reid J."/>
            <person name="Rouhana J."/>
            <person name="Saada N."/>
            <person name="Shang Y."/>
            <person name="Simmons D."/>
            <person name="Thornton R."/>
            <person name="Warren J."/>
            <person name="Weissenberger G."/>
            <person name="Zhang J."/>
            <person name="Zhang L."/>
            <person name="Zhou C."/>
            <person name="Zhu D."/>
            <person name="Muzny D."/>
            <person name="Worley K."/>
            <person name="Gibbs R."/>
        </authorList>
    </citation>
    <scope>NUCLEOTIDE SEQUENCE [LARGE SCALE GENOMIC DNA]</scope>
    <source>
        <strain evidence="1 2">ATCC 49540</strain>
    </source>
</reference>
<dbReference type="Proteomes" id="UP000004483">
    <property type="component" value="Unassembled WGS sequence"/>
</dbReference>
<evidence type="ECO:0000313" key="2">
    <source>
        <dbReference type="Proteomes" id="UP000004483"/>
    </source>
</evidence>
<accession>C2ERR5</accession>
<dbReference type="AlphaFoldDB" id="C2ERR5"/>
<dbReference type="STRING" id="1423814.HMPREF0549_0151"/>
<protein>
    <submittedName>
        <fullName evidence="1">Uncharacterized protein</fullName>
    </submittedName>
</protein>
<dbReference type="HOGENOM" id="CLU_3008731_0_0_9"/>
<organism evidence="1 2">
    <name type="scientific">Limosilactobacillus vaginalis DSM 5837 = ATCC 49540</name>
    <dbReference type="NCBI Taxonomy" id="1423814"/>
    <lineage>
        <taxon>Bacteria</taxon>
        <taxon>Bacillati</taxon>
        <taxon>Bacillota</taxon>
        <taxon>Bacilli</taxon>
        <taxon>Lactobacillales</taxon>
        <taxon>Lactobacillaceae</taxon>
        <taxon>Limosilactobacillus</taxon>
    </lineage>
</organism>
<name>C2ERR5_9LACO</name>
<gene>
    <name evidence="1" type="ORF">HMPREF0549_0151</name>
</gene>
<proteinExistence type="predicted"/>